<feature type="transmembrane region" description="Helical" evidence="1">
    <location>
        <begin position="41"/>
        <end position="61"/>
    </location>
</feature>
<keyword evidence="1" id="KW-1133">Transmembrane helix</keyword>
<organism evidence="2 3">
    <name type="scientific">Virgibacillus kekensis</name>
    <dbReference type="NCBI Taxonomy" id="202261"/>
    <lineage>
        <taxon>Bacteria</taxon>
        <taxon>Bacillati</taxon>
        <taxon>Bacillota</taxon>
        <taxon>Bacilli</taxon>
        <taxon>Bacillales</taxon>
        <taxon>Bacillaceae</taxon>
        <taxon>Virgibacillus</taxon>
    </lineage>
</organism>
<keyword evidence="3" id="KW-1185">Reference proteome</keyword>
<evidence type="ECO:0000313" key="3">
    <source>
        <dbReference type="Proteomes" id="UP001595989"/>
    </source>
</evidence>
<proteinExistence type="predicted"/>
<name>A0ABV9DM78_9BACI</name>
<protein>
    <submittedName>
        <fullName evidence="2">Uncharacterized protein</fullName>
    </submittedName>
</protein>
<reference evidence="3" key="1">
    <citation type="journal article" date="2019" name="Int. J. Syst. Evol. Microbiol.">
        <title>The Global Catalogue of Microorganisms (GCM) 10K type strain sequencing project: providing services to taxonomists for standard genome sequencing and annotation.</title>
        <authorList>
            <consortium name="The Broad Institute Genomics Platform"/>
            <consortium name="The Broad Institute Genome Sequencing Center for Infectious Disease"/>
            <person name="Wu L."/>
            <person name="Ma J."/>
        </authorList>
    </citation>
    <scope>NUCLEOTIDE SEQUENCE [LARGE SCALE GENOMIC DNA]</scope>
    <source>
        <strain evidence="3">CGMCC 4.7426</strain>
    </source>
</reference>
<gene>
    <name evidence="2" type="ORF">ACFO3D_13790</name>
</gene>
<comment type="caution">
    <text evidence="2">The sequence shown here is derived from an EMBL/GenBank/DDBJ whole genome shotgun (WGS) entry which is preliminary data.</text>
</comment>
<sequence>MGKNLNISSFIASFICILLFFLLTFVNGIRNLFFELAGFHPLYMVLVFSVLTFFTGLAGCAGIDGWKAMGRSIVTVVLTLGLSLFTLFVLLMGNLLNLT</sequence>
<dbReference type="RefSeq" id="WP_390297057.1">
    <property type="nucleotide sequence ID" value="NZ_JBHSFU010000007.1"/>
</dbReference>
<accession>A0ABV9DM78</accession>
<keyword evidence="1" id="KW-0812">Transmembrane</keyword>
<keyword evidence="1" id="KW-0472">Membrane</keyword>
<dbReference type="Proteomes" id="UP001595989">
    <property type="component" value="Unassembled WGS sequence"/>
</dbReference>
<feature type="transmembrane region" description="Helical" evidence="1">
    <location>
        <begin position="73"/>
        <end position="96"/>
    </location>
</feature>
<evidence type="ECO:0000256" key="1">
    <source>
        <dbReference type="SAM" id="Phobius"/>
    </source>
</evidence>
<feature type="transmembrane region" description="Helical" evidence="1">
    <location>
        <begin position="7"/>
        <end position="29"/>
    </location>
</feature>
<dbReference type="EMBL" id="JBHSFU010000007">
    <property type="protein sequence ID" value="MFC4559266.1"/>
    <property type="molecule type" value="Genomic_DNA"/>
</dbReference>
<evidence type="ECO:0000313" key="2">
    <source>
        <dbReference type="EMBL" id="MFC4559266.1"/>
    </source>
</evidence>